<dbReference type="PROSITE" id="PS50109">
    <property type="entry name" value="HIS_KIN"/>
    <property type="match status" value="1"/>
</dbReference>
<evidence type="ECO:0000256" key="2">
    <source>
        <dbReference type="ARBA" id="ARBA00012438"/>
    </source>
</evidence>
<dbReference type="CDD" id="cd19920">
    <property type="entry name" value="REC_PA4781-like"/>
    <property type="match status" value="1"/>
</dbReference>
<feature type="domain" description="Histidine kinase" evidence="11">
    <location>
        <begin position="201"/>
        <end position="417"/>
    </location>
</feature>
<proteinExistence type="predicted"/>
<keyword evidence="4" id="KW-0808">Transferase</keyword>
<dbReference type="GO" id="GO:0000155">
    <property type="term" value="F:phosphorelay sensor kinase activity"/>
    <property type="evidence" value="ECO:0007669"/>
    <property type="project" value="InterPro"/>
</dbReference>
<dbReference type="Pfam" id="PF00072">
    <property type="entry name" value="Response_reg"/>
    <property type="match status" value="1"/>
</dbReference>
<reference evidence="13 14" key="1">
    <citation type="submission" date="2015-09" db="EMBL/GenBank/DDBJ databases">
        <title>Sorangium comparison.</title>
        <authorList>
            <person name="Zaburannyi N."/>
            <person name="Bunk B."/>
            <person name="Overmann J."/>
            <person name="Mueller R."/>
        </authorList>
    </citation>
    <scope>NUCLEOTIDE SEQUENCE [LARGE SCALE GENOMIC DNA]</scope>
    <source>
        <strain evidence="13 14">So ce26</strain>
    </source>
</reference>
<evidence type="ECO:0000256" key="6">
    <source>
        <dbReference type="ARBA" id="ARBA00022777"/>
    </source>
</evidence>
<keyword evidence="7" id="KW-0067">ATP-binding</keyword>
<evidence type="ECO:0000313" key="13">
    <source>
        <dbReference type="EMBL" id="AUX42358.1"/>
    </source>
</evidence>
<evidence type="ECO:0000256" key="1">
    <source>
        <dbReference type="ARBA" id="ARBA00000085"/>
    </source>
</evidence>
<evidence type="ECO:0000256" key="7">
    <source>
        <dbReference type="ARBA" id="ARBA00022840"/>
    </source>
</evidence>
<dbReference type="PRINTS" id="PR00344">
    <property type="entry name" value="BCTRLSENSOR"/>
</dbReference>
<dbReference type="Gene3D" id="3.30.565.10">
    <property type="entry name" value="Histidine kinase-like ATPase, C-terminal domain"/>
    <property type="match status" value="1"/>
</dbReference>
<dbReference type="InterPro" id="IPR011006">
    <property type="entry name" value="CheY-like_superfamily"/>
</dbReference>
<sequence>MAPDRPAIVLLVDDDPGSLKLLSEALAGQPLTLAVAIDGEMALRLVRREVPDLVLLDAVMPGLDGFEVCRRLKADPATCDVPVLFMTMLADAASRVRGLELGAVDYVTKPFLREELVARVRTQLALRATARAISEKNDELARARASLELEVARRTEELRAANQRLEREIALNRAAELNVQKAREELAHLNRVAALSELAASIAHELNQPLAAILSNAQAAQRLLARSPPDVAEARAALEDIVADDRRAGQVIQRMRAMLRKGALSAAALDLNELAHEVARLVASAALLAGATVRHELAPGLPHVAGDGVQLQQVLLNLLVNALDAASRRPPDARLVVVRTRADGAGRVELSVTDSGDGIPPGDLERVFEPFFTTKTSGLGVGLAISRSIVEAHGGRLWAEQRPGEGATFRCALPVWDDAARAAG</sequence>
<dbReference type="InterPro" id="IPR005467">
    <property type="entry name" value="His_kinase_dom"/>
</dbReference>
<evidence type="ECO:0000259" key="11">
    <source>
        <dbReference type="PROSITE" id="PS50109"/>
    </source>
</evidence>
<evidence type="ECO:0000256" key="9">
    <source>
        <dbReference type="PROSITE-ProRule" id="PRU00169"/>
    </source>
</evidence>
<dbReference type="FunFam" id="1.10.287.130:FF:000055">
    <property type="entry name" value="Two-component sensor histidine kinase"/>
    <property type="match status" value="1"/>
</dbReference>
<keyword evidence="5" id="KW-0547">Nucleotide-binding</keyword>
<dbReference type="SMART" id="SM00448">
    <property type="entry name" value="REC"/>
    <property type="match status" value="1"/>
</dbReference>
<dbReference type="PANTHER" id="PTHR43547:SF2">
    <property type="entry name" value="HYBRID SIGNAL TRANSDUCTION HISTIDINE KINASE C"/>
    <property type="match status" value="1"/>
</dbReference>
<keyword evidence="10" id="KW-0175">Coiled coil</keyword>
<dbReference type="Gene3D" id="3.40.50.2300">
    <property type="match status" value="1"/>
</dbReference>
<dbReference type="OrthoDB" id="9787818at2"/>
<feature type="coiled-coil region" evidence="10">
    <location>
        <begin position="130"/>
        <end position="192"/>
    </location>
</feature>
<dbReference type="EC" id="2.7.13.3" evidence="2"/>
<dbReference type="GO" id="GO:0005524">
    <property type="term" value="F:ATP binding"/>
    <property type="evidence" value="ECO:0007669"/>
    <property type="project" value="UniProtKB-KW"/>
</dbReference>
<evidence type="ECO:0000256" key="4">
    <source>
        <dbReference type="ARBA" id="ARBA00022679"/>
    </source>
</evidence>
<dbReference type="PROSITE" id="PS50110">
    <property type="entry name" value="RESPONSE_REGULATORY"/>
    <property type="match status" value="1"/>
</dbReference>
<name>A0A2L0ESR4_SORCE</name>
<dbReference type="InterPro" id="IPR003594">
    <property type="entry name" value="HATPase_dom"/>
</dbReference>
<dbReference type="SUPFAM" id="SSF55874">
    <property type="entry name" value="ATPase domain of HSP90 chaperone/DNA topoisomerase II/histidine kinase"/>
    <property type="match status" value="1"/>
</dbReference>
<dbReference type="RefSeq" id="WP_104981188.1">
    <property type="nucleotide sequence ID" value="NZ_CP012673.1"/>
</dbReference>
<evidence type="ECO:0000259" key="12">
    <source>
        <dbReference type="PROSITE" id="PS50110"/>
    </source>
</evidence>
<feature type="domain" description="Response regulatory" evidence="12">
    <location>
        <begin position="8"/>
        <end position="124"/>
    </location>
</feature>
<evidence type="ECO:0000256" key="8">
    <source>
        <dbReference type="ARBA" id="ARBA00023012"/>
    </source>
</evidence>
<dbReference type="InterPro" id="IPR036097">
    <property type="entry name" value="HisK_dim/P_sf"/>
</dbReference>
<comment type="catalytic activity">
    <reaction evidence="1">
        <text>ATP + protein L-histidine = ADP + protein N-phospho-L-histidine.</text>
        <dbReference type="EC" id="2.7.13.3"/>
    </reaction>
</comment>
<dbReference type="CDD" id="cd00082">
    <property type="entry name" value="HisKA"/>
    <property type="match status" value="1"/>
</dbReference>
<gene>
    <name evidence="13" type="ORF">SOCE26_037880</name>
</gene>
<dbReference type="InterPro" id="IPR003661">
    <property type="entry name" value="HisK_dim/P_dom"/>
</dbReference>
<keyword evidence="8" id="KW-0902">Two-component regulatory system</keyword>
<feature type="modified residue" description="4-aspartylphosphate" evidence="9">
    <location>
        <position position="57"/>
    </location>
</feature>
<dbReference type="Pfam" id="PF00512">
    <property type="entry name" value="HisKA"/>
    <property type="match status" value="1"/>
</dbReference>
<evidence type="ECO:0000256" key="10">
    <source>
        <dbReference type="SAM" id="Coils"/>
    </source>
</evidence>
<dbReference type="SMART" id="SM00387">
    <property type="entry name" value="HATPase_c"/>
    <property type="match status" value="1"/>
</dbReference>
<dbReference type="SMART" id="SM00388">
    <property type="entry name" value="HisKA"/>
    <property type="match status" value="1"/>
</dbReference>
<evidence type="ECO:0000313" key="14">
    <source>
        <dbReference type="Proteomes" id="UP000238348"/>
    </source>
</evidence>
<organism evidence="13 14">
    <name type="scientific">Sorangium cellulosum</name>
    <name type="common">Polyangium cellulosum</name>
    <dbReference type="NCBI Taxonomy" id="56"/>
    <lineage>
        <taxon>Bacteria</taxon>
        <taxon>Pseudomonadati</taxon>
        <taxon>Myxococcota</taxon>
        <taxon>Polyangia</taxon>
        <taxon>Polyangiales</taxon>
        <taxon>Polyangiaceae</taxon>
        <taxon>Sorangium</taxon>
    </lineage>
</organism>
<dbReference type="SUPFAM" id="SSF47384">
    <property type="entry name" value="Homodimeric domain of signal transducing histidine kinase"/>
    <property type="match status" value="1"/>
</dbReference>
<dbReference type="EMBL" id="CP012673">
    <property type="protein sequence ID" value="AUX42358.1"/>
    <property type="molecule type" value="Genomic_DNA"/>
</dbReference>
<dbReference type="Proteomes" id="UP000238348">
    <property type="component" value="Chromosome"/>
</dbReference>
<dbReference type="SUPFAM" id="SSF52172">
    <property type="entry name" value="CheY-like"/>
    <property type="match status" value="1"/>
</dbReference>
<accession>A0A2L0ESR4</accession>
<evidence type="ECO:0000256" key="3">
    <source>
        <dbReference type="ARBA" id="ARBA00022553"/>
    </source>
</evidence>
<dbReference type="Gene3D" id="1.10.287.130">
    <property type="match status" value="1"/>
</dbReference>
<dbReference type="Pfam" id="PF02518">
    <property type="entry name" value="HATPase_c"/>
    <property type="match status" value="1"/>
</dbReference>
<protein>
    <recommendedName>
        <fullName evidence="2">histidine kinase</fullName>
        <ecNumber evidence="2">2.7.13.3</ecNumber>
    </recommendedName>
</protein>
<dbReference type="InterPro" id="IPR001789">
    <property type="entry name" value="Sig_transdc_resp-reg_receiver"/>
</dbReference>
<evidence type="ECO:0000256" key="5">
    <source>
        <dbReference type="ARBA" id="ARBA00022741"/>
    </source>
</evidence>
<dbReference type="PANTHER" id="PTHR43547">
    <property type="entry name" value="TWO-COMPONENT HISTIDINE KINASE"/>
    <property type="match status" value="1"/>
</dbReference>
<dbReference type="AlphaFoldDB" id="A0A2L0ESR4"/>
<keyword evidence="6" id="KW-0418">Kinase</keyword>
<dbReference type="InterPro" id="IPR004358">
    <property type="entry name" value="Sig_transdc_His_kin-like_C"/>
</dbReference>
<dbReference type="InterPro" id="IPR036890">
    <property type="entry name" value="HATPase_C_sf"/>
</dbReference>
<keyword evidence="3 9" id="KW-0597">Phosphoprotein</keyword>